<organism evidence="1">
    <name type="scientific">Cacao swollen shoot virus</name>
    <dbReference type="NCBI Taxonomy" id="31559"/>
    <lineage>
        <taxon>Viruses</taxon>
        <taxon>Riboviria</taxon>
        <taxon>Pararnavirae</taxon>
        <taxon>Artverviricota</taxon>
        <taxon>Revtraviricetes</taxon>
        <taxon>Ortervirales</taxon>
        <taxon>Caulimoviridae</taxon>
        <taxon>Badnavirus</taxon>
        <taxon>Badnavirus etainflatheobromae</taxon>
    </lineage>
</organism>
<gene>
    <name evidence="1" type="primary">ORFY</name>
</gene>
<protein>
    <recommendedName>
        <fullName evidence="2">Polyprotein</fullName>
    </recommendedName>
</protein>
<accession>A0A6M3R5D6</accession>
<proteinExistence type="predicted"/>
<reference evidence="1" key="1">
    <citation type="journal article" date="2020" name="Viruses">
        <title>A Complex of Badnavirus Species Infecting Cacao Reveals Mixed Infections, Extensive Genomic Variability, and Interspecific Recombination.</title>
        <authorList>
            <person name="Ramos-Sobrinho R."/>
            <person name="Chingandu N."/>
            <person name="A Gutierrez O."/>
            <person name="Marelli J.P."/>
            <person name="K Brown J."/>
        </authorList>
    </citation>
    <scope>NUCLEOTIDE SEQUENCE</scope>
    <source>
        <strain evidence="1">Ghana1b</strain>
    </source>
</reference>
<evidence type="ECO:0008006" key="2">
    <source>
        <dbReference type="Google" id="ProtNLM"/>
    </source>
</evidence>
<evidence type="ECO:0000313" key="1">
    <source>
        <dbReference type="EMBL" id="QJC63480.1"/>
    </source>
</evidence>
<name>A0A6M3R5D6_9VIRU</name>
<dbReference type="EMBL" id="MN433934">
    <property type="protein sequence ID" value="QJC63480.1"/>
    <property type="molecule type" value="Genomic_DNA"/>
</dbReference>
<sequence>MESIPTGNQSRRAAEIPSTQLSGISYPYSLAYDGLLQQQKDTITHGTLSLTTDNAIRAQLYKIEEAASQKALAALHDLQGVLHHKRASLAATATRDNWAQDRLPVVKQGSENLDLYAAAISTIIERVVQP</sequence>